<name>A0A8T1U9M9_9STRA</name>
<comment type="caution">
    <text evidence="1">The sequence shown here is derived from an EMBL/GenBank/DDBJ whole genome shotgun (WGS) entry which is preliminary data.</text>
</comment>
<evidence type="ECO:0000313" key="2">
    <source>
        <dbReference type="Proteomes" id="UP000688947"/>
    </source>
</evidence>
<organism evidence="1 2">
    <name type="scientific">Phytophthora cactorum</name>
    <dbReference type="NCBI Taxonomy" id="29920"/>
    <lineage>
        <taxon>Eukaryota</taxon>
        <taxon>Sar</taxon>
        <taxon>Stramenopiles</taxon>
        <taxon>Oomycota</taxon>
        <taxon>Peronosporomycetes</taxon>
        <taxon>Peronosporales</taxon>
        <taxon>Peronosporaceae</taxon>
        <taxon>Phytophthora</taxon>
    </lineage>
</organism>
<dbReference type="Proteomes" id="UP000688947">
    <property type="component" value="Unassembled WGS sequence"/>
</dbReference>
<reference evidence="1" key="1">
    <citation type="submission" date="2021-01" db="EMBL/GenBank/DDBJ databases">
        <title>Phytophthora aleatoria, a newly-described species from Pinus radiata is distinct from Phytophthora cactorum isolates based on comparative genomics.</title>
        <authorList>
            <person name="Mcdougal R."/>
            <person name="Panda P."/>
            <person name="Williams N."/>
            <person name="Studholme D.J."/>
        </authorList>
    </citation>
    <scope>NUCLEOTIDE SEQUENCE</scope>
    <source>
        <strain evidence="1">NZFS 3830</strain>
    </source>
</reference>
<dbReference type="AlphaFoldDB" id="A0A8T1U9M9"/>
<accession>A0A8T1U9M9</accession>
<proteinExistence type="predicted"/>
<evidence type="ECO:0000313" key="1">
    <source>
        <dbReference type="EMBL" id="KAG6955372.1"/>
    </source>
</evidence>
<protein>
    <submittedName>
        <fullName evidence="1">Uncharacterized protein</fullName>
    </submittedName>
</protein>
<sequence>MASTGAVAGAVVGAVGIPVAESIKSSFRQGQEVENENNTKGPAGSLSNWWRRIQKSFASRLSTMKSTDARRVCCHQSTARCLILTIMSCWPTVFGSRCARRWQRFASNNTISTTSSDIG</sequence>
<gene>
    <name evidence="1" type="ORF">JG687_00011253</name>
</gene>
<dbReference type="EMBL" id="JAENGZ010000680">
    <property type="protein sequence ID" value="KAG6955372.1"/>
    <property type="molecule type" value="Genomic_DNA"/>
</dbReference>